<dbReference type="EMBL" id="DS995906">
    <property type="protein sequence ID" value="EEA19070.1"/>
    <property type="molecule type" value="Genomic_DNA"/>
</dbReference>
<sequence>MAKPEPEVRTQRETRSLARKRHADQIAESEGVEDMNRDTLDSSHPEATVDREKRSMAQNTARPKRARKYPSINNNGSQIKDLQNRIKDLETLKKTLGTKIGKLETAVKNVTKESVLNARKGTKGVWDKAKMQTEFINLKRDIKNWVKRYGTTTKISAFPDAHKKDILSACEIDQYREVFSKGDFDAIQELSKGAHLLLEGFLYAQAVHVLVSRPFVFIDAMFQEHSRPNNTILGYGNNEHLFAEFAEGLTQCNDFPDQRERWTASMLQSLKRMIIPEPLDGIVSHLKDEKSVDSYRIYELGIAQLGKQFVSLEKPARYLLNDCLDRKQCDQRHTMELDPTAAQSHEKTYAERLKGNKVLIHTSPMITGEIIEPGDGKTGDAEKKEVISLCHKVWTVDCQTHGQWKASQKESLSETSGDNSQAAIESDVQNGSQEGTTENTSVDDQSISGSQAQESTDNDDTPSTTTVASSDAGHDVSQVQATIQSSTPTVNLTHSTDSSDTNGTMRHDDLDGMEED</sequence>
<protein>
    <submittedName>
        <fullName evidence="2">Uncharacterized protein</fullName>
    </submittedName>
</protein>
<feature type="compositionally biased region" description="Polar residues" evidence="1">
    <location>
        <begin position="477"/>
        <end position="504"/>
    </location>
</feature>
<dbReference type="Proteomes" id="UP000001294">
    <property type="component" value="Unassembled WGS sequence"/>
</dbReference>
<organism evidence="2 3">
    <name type="scientific">Talaromyces marneffei (strain ATCC 18224 / CBS 334.59 / QM 7333)</name>
    <name type="common">Penicillium marneffei</name>
    <dbReference type="NCBI Taxonomy" id="441960"/>
    <lineage>
        <taxon>Eukaryota</taxon>
        <taxon>Fungi</taxon>
        <taxon>Dikarya</taxon>
        <taxon>Ascomycota</taxon>
        <taxon>Pezizomycotina</taxon>
        <taxon>Eurotiomycetes</taxon>
        <taxon>Eurotiomycetidae</taxon>
        <taxon>Eurotiales</taxon>
        <taxon>Trichocomaceae</taxon>
        <taxon>Talaromyces</taxon>
        <taxon>Talaromyces sect. Talaromyces</taxon>
    </lineage>
</organism>
<dbReference type="HOGENOM" id="CLU_527953_0_0_1"/>
<keyword evidence="3" id="KW-1185">Reference proteome</keyword>
<feature type="region of interest" description="Disordered" evidence="1">
    <location>
        <begin position="1"/>
        <end position="77"/>
    </location>
</feature>
<dbReference type="AlphaFoldDB" id="B6QVR5"/>
<reference evidence="3" key="1">
    <citation type="journal article" date="2015" name="Genome Announc.">
        <title>Genome sequence of the AIDS-associated pathogen Penicillium marneffei (ATCC18224) and its near taxonomic relative Talaromyces stipitatus (ATCC10500).</title>
        <authorList>
            <person name="Nierman W.C."/>
            <person name="Fedorova-Abrams N.D."/>
            <person name="Andrianopoulos A."/>
        </authorList>
    </citation>
    <scope>NUCLEOTIDE SEQUENCE [LARGE SCALE GENOMIC DNA]</scope>
    <source>
        <strain evidence="3">ATCC 18224 / CBS 334.59 / QM 7333</strain>
    </source>
</reference>
<proteinExistence type="predicted"/>
<dbReference type="VEuPathDB" id="FungiDB:PMAA_013340"/>
<dbReference type="OrthoDB" id="4227545at2759"/>
<gene>
    <name evidence="2" type="ORF">PMAA_013340</name>
</gene>
<feature type="compositionally biased region" description="Basic and acidic residues" evidence="1">
    <location>
        <begin position="34"/>
        <end position="55"/>
    </location>
</feature>
<name>B6QVR5_TALMQ</name>
<evidence type="ECO:0000256" key="1">
    <source>
        <dbReference type="SAM" id="MobiDB-lite"/>
    </source>
</evidence>
<evidence type="ECO:0000313" key="2">
    <source>
        <dbReference type="EMBL" id="EEA19070.1"/>
    </source>
</evidence>
<feature type="compositionally biased region" description="Basic and acidic residues" evidence="1">
    <location>
        <begin position="1"/>
        <end position="16"/>
    </location>
</feature>
<feature type="region of interest" description="Disordered" evidence="1">
    <location>
        <begin position="408"/>
        <end position="516"/>
    </location>
</feature>
<accession>B6QVR5</accession>
<evidence type="ECO:0000313" key="3">
    <source>
        <dbReference type="Proteomes" id="UP000001294"/>
    </source>
</evidence>
<feature type="compositionally biased region" description="Polar residues" evidence="1">
    <location>
        <begin position="413"/>
        <end position="454"/>
    </location>
</feature>